<proteinExistence type="predicted"/>
<sequence>MKQAFLLFTLLFISNNFAQSLENYQIDKNISLSMPQNLEVSDTLQQKIIQGFLGKNVVIITKAILKDTIVTIECEKDLLEYYNGAQKGFLESTKGKLLKKDIIKIDGLKFLNLNAIVSINDEKKLCDSYILFLDNYTYSLSFIQSINEDQNFKIKKEEIISSIKFQKGLNINNQFNHFGNSTRAFKSGELVGKIFFYVLFTCVIIYLIKRGRKKKDIT</sequence>
<dbReference type="EMBL" id="CP101751">
    <property type="protein sequence ID" value="UUC45125.1"/>
    <property type="molecule type" value="Genomic_DNA"/>
</dbReference>
<reference evidence="3" key="1">
    <citation type="submission" date="2022-07" db="EMBL/GenBank/DDBJ databases">
        <title>Isolation, identification, and degradation of a PFOSA degrading strain from sewage treatment plant.</title>
        <authorList>
            <person name="Zhang L."/>
            <person name="Huo Y."/>
        </authorList>
    </citation>
    <scope>NUCLEOTIDE SEQUENCE</scope>
    <source>
        <strain evidence="3">C1</strain>
    </source>
</reference>
<feature type="transmembrane region" description="Helical" evidence="1">
    <location>
        <begin position="190"/>
        <end position="208"/>
    </location>
</feature>
<evidence type="ECO:0000313" key="4">
    <source>
        <dbReference type="Proteomes" id="UP001059844"/>
    </source>
</evidence>
<keyword evidence="1" id="KW-0812">Transmembrane</keyword>
<evidence type="ECO:0000256" key="1">
    <source>
        <dbReference type="SAM" id="Phobius"/>
    </source>
</evidence>
<feature type="signal peptide" evidence="2">
    <location>
        <begin position="1"/>
        <end position="18"/>
    </location>
</feature>
<dbReference type="Proteomes" id="UP001059844">
    <property type="component" value="Chromosome"/>
</dbReference>
<evidence type="ECO:0000313" key="3">
    <source>
        <dbReference type="EMBL" id="UUC45125.1"/>
    </source>
</evidence>
<evidence type="ECO:0008006" key="5">
    <source>
        <dbReference type="Google" id="ProtNLM"/>
    </source>
</evidence>
<protein>
    <recommendedName>
        <fullName evidence="5">Transmembrane protein</fullName>
    </recommendedName>
</protein>
<keyword evidence="1" id="KW-1133">Transmembrane helix</keyword>
<keyword evidence="2" id="KW-0732">Signal</keyword>
<accession>A0ABY5IS77</accession>
<organism evidence="3 4">
    <name type="scientific">Flavobacterium cerinum</name>
    <dbReference type="NCBI Taxonomy" id="2502784"/>
    <lineage>
        <taxon>Bacteria</taxon>
        <taxon>Pseudomonadati</taxon>
        <taxon>Bacteroidota</taxon>
        <taxon>Flavobacteriia</taxon>
        <taxon>Flavobacteriales</taxon>
        <taxon>Flavobacteriaceae</taxon>
        <taxon>Flavobacterium</taxon>
    </lineage>
</organism>
<keyword evidence="4" id="KW-1185">Reference proteome</keyword>
<feature type="chain" id="PRO_5046014892" description="Transmembrane protein" evidence="2">
    <location>
        <begin position="19"/>
        <end position="218"/>
    </location>
</feature>
<gene>
    <name evidence="3" type="ORF">NOX80_16060</name>
</gene>
<dbReference type="RefSeq" id="WP_256550815.1">
    <property type="nucleotide sequence ID" value="NZ_CP101751.1"/>
</dbReference>
<evidence type="ECO:0000256" key="2">
    <source>
        <dbReference type="SAM" id="SignalP"/>
    </source>
</evidence>
<keyword evidence="1" id="KW-0472">Membrane</keyword>
<name>A0ABY5IS77_9FLAO</name>